<sequence length="76" mass="8737">MWTPEMMKTFCQSGRQLRRLKTRSRAKTGYCVYCVYSAGWMKKGRVFMAPLNSCLRANRYSASSPPIRGRGFCSIT</sequence>
<dbReference type="AlphaFoldDB" id="A0A4Z2ETR2"/>
<reference evidence="1 2" key="1">
    <citation type="submission" date="2019-03" db="EMBL/GenBank/DDBJ databases">
        <title>First draft genome of Liparis tanakae, snailfish: a comprehensive survey of snailfish specific genes.</title>
        <authorList>
            <person name="Kim W."/>
            <person name="Song I."/>
            <person name="Jeong J.-H."/>
            <person name="Kim D."/>
            <person name="Kim S."/>
            <person name="Ryu S."/>
            <person name="Song J.Y."/>
            <person name="Lee S.K."/>
        </authorList>
    </citation>
    <scope>NUCLEOTIDE SEQUENCE [LARGE SCALE GENOMIC DNA]</scope>
    <source>
        <tissue evidence="1">Muscle</tissue>
    </source>
</reference>
<proteinExistence type="predicted"/>
<gene>
    <name evidence="1" type="ORF">EYF80_057809</name>
</gene>
<protein>
    <submittedName>
        <fullName evidence="1">Uncharacterized protein</fullName>
    </submittedName>
</protein>
<accession>A0A4Z2ETR2</accession>
<keyword evidence="2" id="KW-1185">Reference proteome</keyword>
<name>A0A4Z2ETR2_9TELE</name>
<evidence type="ECO:0000313" key="1">
    <source>
        <dbReference type="EMBL" id="TNN32030.1"/>
    </source>
</evidence>
<organism evidence="1 2">
    <name type="scientific">Liparis tanakae</name>
    <name type="common">Tanaka's snailfish</name>
    <dbReference type="NCBI Taxonomy" id="230148"/>
    <lineage>
        <taxon>Eukaryota</taxon>
        <taxon>Metazoa</taxon>
        <taxon>Chordata</taxon>
        <taxon>Craniata</taxon>
        <taxon>Vertebrata</taxon>
        <taxon>Euteleostomi</taxon>
        <taxon>Actinopterygii</taxon>
        <taxon>Neopterygii</taxon>
        <taxon>Teleostei</taxon>
        <taxon>Neoteleostei</taxon>
        <taxon>Acanthomorphata</taxon>
        <taxon>Eupercaria</taxon>
        <taxon>Perciformes</taxon>
        <taxon>Cottioidei</taxon>
        <taxon>Cottales</taxon>
        <taxon>Liparidae</taxon>
        <taxon>Liparis</taxon>
    </lineage>
</organism>
<comment type="caution">
    <text evidence="1">The sequence shown here is derived from an EMBL/GenBank/DDBJ whole genome shotgun (WGS) entry which is preliminary data.</text>
</comment>
<dbReference type="EMBL" id="SRLO01002972">
    <property type="protein sequence ID" value="TNN32030.1"/>
    <property type="molecule type" value="Genomic_DNA"/>
</dbReference>
<evidence type="ECO:0000313" key="2">
    <source>
        <dbReference type="Proteomes" id="UP000314294"/>
    </source>
</evidence>
<dbReference type="Proteomes" id="UP000314294">
    <property type="component" value="Unassembled WGS sequence"/>
</dbReference>